<feature type="domain" description="DUF4340" evidence="2">
    <location>
        <begin position="85"/>
        <end position="229"/>
    </location>
</feature>
<proteinExistence type="predicted"/>
<evidence type="ECO:0000256" key="1">
    <source>
        <dbReference type="SAM" id="MobiDB-lite"/>
    </source>
</evidence>
<protein>
    <submittedName>
        <fullName evidence="3">DUF4340 domain-containing protein</fullName>
    </submittedName>
</protein>
<dbReference type="Proteomes" id="UP000663090">
    <property type="component" value="Chromosome"/>
</dbReference>
<evidence type="ECO:0000259" key="2">
    <source>
        <dbReference type="Pfam" id="PF14238"/>
    </source>
</evidence>
<dbReference type="EMBL" id="CP071091">
    <property type="protein sequence ID" value="QSQ14485.1"/>
    <property type="molecule type" value="Genomic_DNA"/>
</dbReference>
<feature type="region of interest" description="Disordered" evidence="1">
    <location>
        <begin position="483"/>
        <end position="503"/>
    </location>
</feature>
<dbReference type="Pfam" id="PF14238">
    <property type="entry name" value="DUF4340"/>
    <property type="match status" value="3"/>
</dbReference>
<accession>A0ABX7NA21</accession>
<evidence type="ECO:0000313" key="3">
    <source>
        <dbReference type="EMBL" id="QSQ14485.1"/>
    </source>
</evidence>
<feature type="compositionally biased region" description="Low complexity" evidence="1">
    <location>
        <begin position="490"/>
        <end position="503"/>
    </location>
</feature>
<feature type="domain" description="DUF4340" evidence="2">
    <location>
        <begin position="386"/>
        <end position="490"/>
    </location>
</feature>
<keyword evidence="4" id="KW-1185">Reference proteome</keyword>
<name>A0ABX7NA21_9BACT</name>
<dbReference type="InterPro" id="IPR025641">
    <property type="entry name" value="DUF4340"/>
</dbReference>
<reference evidence="3 4" key="1">
    <citation type="submission" date="2021-02" db="EMBL/GenBank/DDBJ databases">
        <title>De Novo genome assembly of isolated myxobacteria.</title>
        <authorList>
            <person name="Stevens D.C."/>
        </authorList>
    </citation>
    <scope>NUCLEOTIDE SEQUENCE [LARGE SCALE GENOMIC DNA]</scope>
    <source>
        <strain evidence="3 4">SCHIC003</strain>
    </source>
</reference>
<sequence length="503" mass="54041">MSAPGKSLVALLILGAGGLGLYAWNSSRKPSAPKAREQHVASEQLFAPRAQDTQGTKAPSPVFTHITVRAQGTTTELTRKPKGEWRLVAPVKTRAEAAAVEALLETLGSSTASPVVNEAPTDADLEKYGLRAPVFTVTARAYLPDASGGGADDPSRLHTVTLHGGVENTFDGSVYVRREGDLKVYAAQGSVRWSLDKDTFALRSKEILGELETASLVSIDVRTQGRGYLLEHDVGTPRWRLTKPVAERADEARVSALLKSLKEQRALSFPEDSTPLRKKLGLEAPLIDARFTLRSGEPVRIRLAQVMEEGTVRVHALREQGAHAVLGEVPESALTVLDVDVRELKDQHVLSFRREEVRRVVFHPGGGASPITVANLSPGDGGTEAWHVESPTPGKAQHFRVVSLLRALGSLKATAFGEAKPRSWAKYGISESSAGVRLLNQEGLELARLWLGTPVPDSADLSYARGSGPEVLEVSIEGLELPRRAEDLTDALPAPAPEEAATP</sequence>
<gene>
    <name evidence="3" type="ORF">JY572_40380</name>
</gene>
<organism evidence="3 4">
    <name type="scientific">Myxococcus landrumensis</name>
    <dbReference type="NCBI Taxonomy" id="2813577"/>
    <lineage>
        <taxon>Bacteria</taxon>
        <taxon>Pseudomonadati</taxon>
        <taxon>Myxococcota</taxon>
        <taxon>Myxococcia</taxon>
        <taxon>Myxococcales</taxon>
        <taxon>Cystobacterineae</taxon>
        <taxon>Myxococcaceae</taxon>
        <taxon>Myxococcus</taxon>
    </lineage>
</organism>
<feature type="domain" description="DUF4340" evidence="2">
    <location>
        <begin position="239"/>
        <end position="367"/>
    </location>
</feature>
<evidence type="ECO:0000313" key="4">
    <source>
        <dbReference type="Proteomes" id="UP000663090"/>
    </source>
</evidence>
<dbReference type="RefSeq" id="WP_206716260.1">
    <property type="nucleotide sequence ID" value="NZ_CP071091.1"/>
</dbReference>